<evidence type="ECO:0000256" key="4">
    <source>
        <dbReference type="ARBA" id="ARBA00022759"/>
    </source>
</evidence>
<dbReference type="EMBL" id="SMMG02000006">
    <property type="protein sequence ID" value="KAA3469922.1"/>
    <property type="molecule type" value="Genomic_DNA"/>
</dbReference>
<keyword evidence="2" id="KW-0548">Nucleotidyltransferase</keyword>
<feature type="domain" description="Integrase catalytic" evidence="7">
    <location>
        <begin position="215"/>
        <end position="328"/>
    </location>
</feature>
<dbReference type="AlphaFoldDB" id="A0A5B6VL85"/>
<sequence>MDIDASGCGVGAVLQPVAFFSKSLGVRHQALSIYENEMLVVLLDRHFKIKTDYQSLRFLNDQVAITPFQQRWVAKMLGYDFEVIYRKGINNRVADGLSRQPQLEQGYSVISSLIRVQQSYQADDKVAHIIQEVQHKSLQHQKYFWDGSFLRRKGKIHFHESVVGRHSGIHTSRKRLASLVYWKGLTIDVKCWVKECIVYQKCKSEKVASPGFLQPLLVPKRAWSVISLNFIEGLPISKGKDSILVVVDHFTNYGHLLALCHPFNAREVAQEYLNHVYKLYGMSDSIISNKDRIFVSGFWQELFKRAGIKLLISTAYHPQTDGETDALN</sequence>
<dbReference type="GO" id="GO:0015074">
    <property type="term" value="P:DNA integration"/>
    <property type="evidence" value="ECO:0007669"/>
    <property type="project" value="InterPro"/>
</dbReference>
<dbReference type="InterPro" id="IPR001584">
    <property type="entry name" value="Integrase_cat-core"/>
</dbReference>
<dbReference type="GO" id="GO:0003676">
    <property type="term" value="F:nucleic acid binding"/>
    <property type="evidence" value="ECO:0007669"/>
    <property type="project" value="InterPro"/>
</dbReference>
<dbReference type="Gene3D" id="3.30.420.10">
    <property type="entry name" value="Ribonuclease H-like superfamily/Ribonuclease H"/>
    <property type="match status" value="1"/>
</dbReference>
<dbReference type="SUPFAM" id="SSF56672">
    <property type="entry name" value="DNA/RNA polymerases"/>
    <property type="match status" value="1"/>
</dbReference>
<dbReference type="OrthoDB" id="1938712at2759"/>
<gene>
    <name evidence="8" type="ORF">EPI10_015670</name>
</gene>
<protein>
    <submittedName>
        <fullName evidence="8">Polyprotein</fullName>
    </submittedName>
</protein>
<dbReference type="Pfam" id="PF17921">
    <property type="entry name" value="Integrase_H2C2"/>
    <property type="match status" value="1"/>
</dbReference>
<dbReference type="GO" id="GO:0004519">
    <property type="term" value="F:endonuclease activity"/>
    <property type="evidence" value="ECO:0007669"/>
    <property type="project" value="UniProtKB-KW"/>
</dbReference>
<evidence type="ECO:0000256" key="5">
    <source>
        <dbReference type="ARBA" id="ARBA00022801"/>
    </source>
</evidence>
<dbReference type="PANTHER" id="PTHR37984:SF5">
    <property type="entry name" value="PROTEIN NYNRIN-LIKE"/>
    <property type="match status" value="1"/>
</dbReference>
<evidence type="ECO:0000313" key="9">
    <source>
        <dbReference type="Proteomes" id="UP000325315"/>
    </source>
</evidence>
<dbReference type="CDD" id="cd09274">
    <property type="entry name" value="RNase_HI_RT_Ty3"/>
    <property type="match status" value="1"/>
</dbReference>
<comment type="caution">
    <text evidence="8">The sequence shown here is derived from an EMBL/GenBank/DDBJ whole genome shotgun (WGS) entry which is preliminary data.</text>
</comment>
<keyword evidence="6" id="KW-0695">RNA-directed DNA polymerase</keyword>
<dbReference type="SUPFAM" id="SSF53098">
    <property type="entry name" value="Ribonuclease H-like"/>
    <property type="match status" value="1"/>
</dbReference>
<evidence type="ECO:0000256" key="1">
    <source>
        <dbReference type="ARBA" id="ARBA00022679"/>
    </source>
</evidence>
<organism evidence="8 9">
    <name type="scientific">Gossypium australe</name>
    <dbReference type="NCBI Taxonomy" id="47621"/>
    <lineage>
        <taxon>Eukaryota</taxon>
        <taxon>Viridiplantae</taxon>
        <taxon>Streptophyta</taxon>
        <taxon>Embryophyta</taxon>
        <taxon>Tracheophyta</taxon>
        <taxon>Spermatophyta</taxon>
        <taxon>Magnoliopsida</taxon>
        <taxon>eudicotyledons</taxon>
        <taxon>Gunneridae</taxon>
        <taxon>Pentapetalae</taxon>
        <taxon>rosids</taxon>
        <taxon>malvids</taxon>
        <taxon>Malvales</taxon>
        <taxon>Malvaceae</taxon>
        <taxon>Malvoideae</taxon>
        <taxon>Gossypium</taxon>
    </lineage>
</organism>
<keyword evidence="3" id="KW-0540">Nuclease</keyword>
<evidence type="ECO:0000256" key="2">
    <source>
        <dbReference type="ARBA" id="ARBA00022695"/>
    </source>
</evidence>
<dbReference type="InterPro" id="IPR012337">
    <property type="entry name" value="RNaseH-like_sf"/>
</dbReference>
<dbReference type="Pfam" id="PF17917">
    <property type="entry name" value="RT_RNaseH"/>
    <property type="match status" value="1"/>
</dbReference>
<keyword evidence="4" id="KW-0255">Endonuclease</keyword>
<dbReference type="InterPro" id="IPR050951">
    <property type="entry name" value="Retrovirus_Pol_polyprotein"/>
</dbReference>
<dbReference type="Proteomes" id="UP000325315">
    <property type="component" value="Unassembled WGS sequence"/>
</dbReference>
<evidence type="ECO:0000313" key="8">
    <source>
        <dbReference type="EMBL" id="KAA3469922.1"/>
    </source>
</evidence>
<dbReference type="InterPro" id="IPR043502">
    <property type="entry name" value="DNA/RNA_pol_sf"/>
</dbReference>
<evidence type="ECO:0000256" key="3">
    <source>
        <dbReference type="ARBA" id="ARBA00022722"/>
    </source>
</evidence>
<reference evidence="9" key="1">
    <citation type="journal article" date="2019" name="Plant Biotechnol. J.">
        <title>Genome sequencing of the Australian wild diploid species Gossypium australe highlights disease resistance and delayed gland morphogenesis.</title>
        <authorList>
            <person name="Cai Y."/>
            <person name="Cai X."/>
            <person name="Wang Q."/>
            <person name="Wang P."/>
            <person name="Zhang Y."/>
            <person name="Cai C."/>
            <person name="Xu Y."/>
            <person name="Wang K."/>
            <person name="Zhou Z."/>
            <person name="Wang C."/>
            <person name="Geng S."/>
            <person name="Li B."/>
            <person name="Dong Q."/>
            <person name="Hou Y."/>
            <person name="Wang H."/>
            <person name="Ai P."/>
            <person name="Liu Z."/>
            <person name="Yi F."/>
            <person name="Sun M."/>
            <person name="An G."/>
            <person name="Cheng J."/>
            <person name="Zhang Y."/>
            <person name="Shi Q."/>
            <person name="Xie Y."/>
            <person name="Shi X."/>
            <person name="Chang Y."/>
            <person name="Huang F."/>
            <person name="Chen Y."/>
            <person name="Hong S."/>
            <person name="Mi L."/>
            <person name="Sun Q."/>
            <person name="Zhang L."/>
            <person name="Zhou B."/>
            <person name="Peng R."/>
            <person name="Zhang X."/>
            <person name="Liu F."/>
        </authorList>
    </citation>
    <scope>NUCLEOTIDE SEQUENCE [LARGE SCALE GENOMIC DNA]</scope>
    <source>
        <strain evidence="9">cv. PA1801</strain>
    </source>
</reference>
<proteinExistence type="predicted"/>
<dbReference type="GO" id="GO:0016787">
    <property type="term" value="F:hydrolase activity"/>
    <property type="evidence" value="ECO:0007669"/>
    <property type="project" value="UniProtKB-KW"/>
</dbReference>
<dbReference type="InterPro" id="IPR036397">
    <property type="entry name" value="RNaseH_sf"/>
</dbReference>
<evidence type="ECO:0000259" key="7">
    <source>
        <dbReference type="PROSITE" id="PS50994"/>
    </source>
</evidence>
<keyword evidence="5" id="KW-0378">Hydrolase</keyword>
<accession>A0A5B6VL85</accession>
<dbReference type="GO" id="GO:0003964">
    <property type="term" value="F:RNA-directed DNA polymerase activity"/>
    <property type="evidence" value="ECO:0007669"/>
    <property type="project" value="UniProtKB-KW"/>
</dbReference>
<dbReference type="Gene3D" id="1.10.340.70">
    <property type="match status" value="1"/>
</dbReference>
<dbReference type="PROSITE" id="PS50994">
    <property type="entry name" value="INTEGRASE"/>
    <property type="match status" value="1"/>
</dbReference>
<dbReference type="InterPro" id="IPR041588">
    <property type="entry name" value="Integrase_H2C2"/>
</dbReference>
<name>A0A5B6VL85_9ROSI</name>
<keyword evidence="1" id="KW-0808">Transferase</keyword>
<keyword evidence="9" id="KW-1185">Reference proteome</keyword>
<evidence type="ECO:0000256" key="6">
    <source>
        <dbReference type="ARBA" id="ARBA00022918"/>
    </source>
</evidence>
<dbReference type="PANTHER" id="PTHR37984">
    <property type="entry name" value="PROTEIN CBG26694"/>
    <property type="match status" value="1"/>
</dbReference>
<dbReference type="InterPro" id="IPR041373">
    <property type="entry name" value="RT_RNaseH"/>
</dbReference>